<proteinExistence type="predicted"/>
<organism evidence="1 2">
    <name type="scientific">Austropuccinia psidii MF-1</name>
    <dbReference type="NCBI Taxonomy" id="1389203"/>
    <lineage>
        <taxon>Eukaryota</taxon>
        <taxon>Fungi</taxon>
        <taxon>Dikarya</taxon>
        <taxon>Basidiomycota</taxon>
        <taxon>Pucciniomycotina</taxon>
        <taxon>Pucciniomycetes</taxon>
        <taxon>Pucciniales</taxon>
        <taxon>Sphaerophragmiaceae</taxon>
        <taxon>Austropuccinia</taxon>
    </lineage>
</organism>
<dbReference type="InterPro" id="IPR012337">
    <property type="entry name" value="RNaseH-like_sf"/>
</dbReference>
<accession>A0A9Q3DSI1</accession>
<dbReference type="OrthoDB" id="2273864at2759"/>
<dbReference type="InterPro" id="IPR050951">
    <property type="entry name" value="Retrovirus_Pol_polyprotein"/>
</dbReference>
<protein>
    <recommendedName>
        <fullName evidence="3">Integrase catalytic domain-containing protein</fullName>
    </recommendedName>
</protein>
<dbReference type="GO" id="GO:0003676">
    <property type="term" value="F:nucleic acid binding"/>
    <property type="evidence" value="ECO:0007669"/>
    <property type="project" value="InterPro"/>
</dbReference>
<evidence type="ECO:0000313" key="1">
    <source>
        <dbReference type="EMBL" id="MBW0509070.1"/>
    </source>
</evidence>
<dbReference type="EMBL" id="AVOT02020719">
    <property type="protein sequence ID" value="MBW0509070.1"/>
    <property type="molecule type" value="Genomic_DNA"/>
</dbReference>
<dbReference type="Gene3D" id="3.30.420.10">
    <property type="entry name" value="Ribonuclease H-like superfamily/Ribonuclease H"/>
    <property type="match status" value="1"/>
</dbReference>
<name>A0A9Q3DSI1_9BASI</name>
<dbReference type="SUPFAM" id="SSF53098">
    <property type="entry name" value="Ribonuclease H-like"/>
    <property type="match status" value="1"/>
</dbReference>
<reference evidence="1" key="1">
    <citation type="submission" date="2021-03" db="EMBL/GenBank/DDBJ databases">
        <title>Draft genome sequence of rust myrtle Austropuccinia psidii MF-1, a brazilian biotype.</title>
        <authorList>
            <person name="Quecine M.C."/>
            <person name="Pachon D.M.R."/>
            <person name="Bonatelli M.L."/>
            <person name="Correr F.H."/>
            <person name="Franceschini L.M."/>
            <person name="Leite T.F."/>
            <person name="Margarido G.R.A."/>
            <person name="Almeida C.A."/>
            <person name="Ferrarezi J.A."/>
            <person name="Labate C.A."/>
        </authorList>
    </citation>
    <scope>NUCLEOTIDE SEQUENCE</scope>
    <source>
        <strain evidence="1">MF-1</strain>
    </source>
</reference>
<sequence>MDTAIAIWNRVIIHTALFQNIISDRDPRFTSDLWEDLRNLFGTKLSFSKACHPHTDGLAKRMIKTVEDIKRIFCAYVLELKDSYGFTHDWCTLIPALELEYKTSIY</sequence>
<dbReference type="PANTHER" id="PTHR37984:SF5">
    <property type="entry name" value="PROTEIN NYNRIN-LIKE"/>
    <property type="match status" value="1"/>
</dbReference>
<keyword evidence="2" id="KW-1185">Reference proteome</keyword>
<dbReference type="PANTHER" id="PTHR37984">
    <property type="entry name" value="PROTEIN CBG26694"/>
    <property type="match status" value="1"/>
</dbReference>
<evidence type="ECO:0000313" key="2">
    <source>
        <dbReference type="Proteomes" id="UP000765509"/>
    </source>
</evidence>
<evidence type="ECO:0008006" key="3">
    <source>
        <dbReference type="Google" id="ProtNLM"/>
    </source>
</evidence>
<gene>
    <name evidence="1" type="ORF">O181_048785</name>
</gene>
<dbReference type="InterPro" id="IPR036397">
    <property type="entry name" value="RNaseH_sf"/>
</dbReference>
<dbReference type="AlphaFoldDB" id="A0A9Q3DSI1"/>
<dbReference type="Proteomes" id="UP000765509">
    <property type="component" value="Unassembled WGS sequence"/>
</dbReference>
<comment type="caution">
    <text evidence="1">The sequence shown here is derived from an EMBL/GenBank/DDBJ whole genome shotgun (WGS) entry which is preliminary data.</text>
</comment>